<keyword evidence="2" id="KW-1185">Reference proteome</keyword>
<dbReference type="OrthoDB" id="1937616at2759"/>
<dbReference type="Proteomes" id="UP000245207">
    <property type="component" value="Unassembled WGS sequence"/>
</dbReference>
<evidence type="ECO:0000313" key="2">
    <source>
        <dbReference type="Proteomes" id="UP000245207"/>
    </source>
</evidence>
<dbReference type="STRING" id="35608.A0A2U1Q5F3"/>
<reference evidence="1 2" key="1">
    <citation type="journal article" date="2018" name="Mol. Plant">
        <title>The genome of Artemisia annua provides insight into the evolution of Asteraceae family and artemisinin biosynthesis.</title>
        <authorList>
            <person name="Shen Q."/>
            <person name="Zhang L."/>
            <person name="Liao Z."/>
            <person name="Wang S."/>
            <person name="Yan T."/>
            <person name="Shi P."/>
            <person name="Liu M."/>
            <person name="Fu X."/>
            <person name="Pan Q."/>
            <person name="Wang Y."/>
            <person name="Lv Z."/>
            <person name="Lu X."/>
            <person name="Zhang F."/>
            <person name="Jiang W."/>
            <person name="Ma Y."/>
            <person name="Chen M."/>
            <person name="Hao X."/>
            <person name="Li L."/>
            <person name="Tang Y."/>
            <person name="Lv G."/>
            <person name="Zhou Y."/>
            <person name="Sun X."/>
            <person name="Brodelius P.E."/>
            <person name="Rose J.K.C."/>
            <person name="Tang K."/>
        </authorList>
    </citation>
    <scope>NUCLEOTIDE SEQUENCE [LARGE SCALE GENOMIC DNA]</scope>
    <source>
        <strain evidence="2">cv. Huhao1</strain>
        <tissue evidence="1">Leaf</tissue>
    </source>
</reference>
<comment type="caution">
    <text evidence="1">The sequence shown here is derived from an EMBL/GenBank/DDBJ whole genome shotgun (WGS) entry which is preliminary data.</text>
</comment>
<organism evidence="1 2">
    <name type="scientific">Artemisia annua</name>
    <name type="common">Sweet wormwood</name>
    <dbReference type="NCBI Taxonomy" id="35608"/>
    <lineage>
        <taxon>Eukaryota</taxon>
        <taxon>Viridiplantae</taxon>
        <taxon>Streptophyta</taxon>
        <taxon>Embryophyta</taxon>
        <taxon>Tracheophyta</taxon>
        <taxon>Spermatophyta</taxon>
        <taxon>Magnoliopsida</taxon>
        <taxon>eudicotyledons</taxon>
        <taxon>Gunneridae</taxon>
        <taxon>Pentapetalae</taxon>
        <taxon>asterids</taxon>
        <taxon>campanulids</taxon>
        <taxon>Asterales</taxon>
        <taxon>Asteraceae</taxon>
        <taxon>Asteroideae</taxon>
        <taxon>Anthemideae</taxon>
        <taxon>Artemisiinae</taxon>
        <taxon>Artemisia</taxon>
    </lineage>
</organism>
<protein>
    <submittedName>
        <fullName evidence="1">Lupus La protein</fullName>
    </submittedName>
</protein>
<gene>
    <name evidence="1" type="ORF">CTI12_AA073120</name>
</gene>
<proteinExistence type="predicted"/>
<sequence>MKLLQTRLNFELEETQPFKKPKQVRLDERRINWKDARAVVSGLVYCNLSPLVGENISLCNTDQYFFVFPSQSEKIFATVTRLKSQRGPHVVTPPSSNSVNNEHLKQYIGKQPPGPRMLDGTRGFSMGRGKPISVAIETSIS</sequence>
<name>A0A2U1Q5F3_ARTAN</name>
<evidence type="ECO:0000313" key="1">
    <source>
        <dbReference type="EMBL" id="PWA93217.1"/>
    </source>
</evidence>
<dbReference type="AlphaFoldDB" id="A0A2U1Q5F3"/>
<dbReference type="EMBL" id="PKPP01000403">
    <property type="protein sequence ID" value="PWA93217.1"/>
    <property type="molecule type" value="Genomic_DNA"/>
</dbReference>
<accession>A0A2U1Q5F3</accession>